<name>A0A848DF85_9PSEU</name>
<evidence type="ECO:0000256" key="3">
    <source>
        <dbReference type="ARBA" id="ARBA00022598"/>
    </source>
</evidence>
<keyword evidence="8" id="KW-0464">Manganese</keyword>
<keyword evidence="3" id="KW-0436">Ligase</keyword>
<comment type="catalytic activity">
    <reaction evidence="9">
        <text>a 3'-end 3'-phospho-ribonucleotide-RNA + a 5'-end dephospho-ribonucleoside-RNA + GTP = a ribonucleotidyl-ribonucleotide-RNA + GMP + diphosphate</text>
        <dbReference type="Rhea" id="RHEA:68076"/>
        <dbReference type="Rhea" id="RHEA-COMP:10463"/>
        <dbReference type="Rhea" id="RHEA-COMP:13936"/>
        <dbReference type="Rhea" id="RHEA-COMP:17355"/>
        <dbReference type="ChEBI" id="CHEBI:33019"/>
        <dbReference type="ChEBI" id="CHEBI:37565"/>
        <dbReference type="ChEBI" id="CHEBI:58115"/>
        <dbReference type="ChEBI" id="CHEBI:83062"/>
        <dbReference type="ChEBI" id="CHEBI:138284"/>
        <dbReference type="ChEBI" id="CHEBI:173118"/>
        <dbReference type="EC" id="6.5.1.8"/>
    </reaction>
</comment>
<comment type="cofactor">
    <cofactor evidence="1">
        <name>Mn(2+)</name>
        <dbReference type="ChEBI" id="CHEBI:29035"/>
    </cofactor>
</comment>
<keyword evidence="7 11" id="KW-0342">GTP-binding</keyword>
<feature type="active site" description="GMP-histidine intermediate" evidence="10">
    <location>
        <position position="22"/>
    </location>
</feature>
<reference evidence="12 13" key="1">
    <citation type="submission" date="2020-04" db="EMBL/GenBank/DDBJ databases">
        <authorList>
            <person name="Klaysubun C."/>
            <person name="Duangmal K."/>
            <person name="Lipun K."/>
        </authorList>
    </citation>
    <scope>NUCLEOTIDE SEQUENCE [LARGE SCALE GENOMIC DNA]</scope>
    <source>
        <strain evidence="12 13">DSM 45300</strain>
    </source>
</reference>
<evidence type="ECO:0000256" key="2">
    <source>
        <dbReference type="ARBA" id="ARBA00012726"/>
    </source>
</evidence>
<dbReference type="Pfam" id="PF01139">
    <property type="entry name" value="RtcB"/>
    <property type="match status" value="1"/>
</dbReference>
<keyword evidence="4" id="KW-0479">Metal-binding</keyword>
<dbReference type="GO" id="GO:0006396">
    <property type="term" value="P:RNA processing"/>
    <property type="evidence" value="ECO:0007669"/>
    <property type="project" value="InterPro"/>
</dbReference>
<evidence type="ECO:0000256" key="5">
    <source>
        <dbReference type="ARBA" id="ARBA00022741"/>
    </source>
</evidence>
<evidence type="ECO:0000313" key="13">
    <source>
        <dbReference type="Proteomes" id="UP000586918"/>
    </source>
</evidence>
<keyword evidence="6" id="KW-0692">RNA repair</keyword>
<dbReference type="EMBL" id="JAAXKZ010000014">
    <property type="protein sequence ID" value="NMH91213.1"/>
    <property type="molecule type" value="Genomic_DNA"/>
</dbReference>
<dbReference type="AlphaFoldDB" id="A0A848DF85"/>
<dbReference type="PANTHER" id="PTHR11118:SF1">
    <property type="entry name" value="RNA-SPLICING LIGASE RTCB HOMOLOG"/>
    <property type="match status" value="1"/>
</dbReference>
<protein>
    <recommendedName>
        <fullName evidence="2">3'-phosphate/5'-hydroxy nucleic acid ligase</fullName>
        <ecNumber evidence="2">6.5.1.8</ecNumber>
    </recommendedName>
</protein>
<dbReference type="Gene3D" id="3.90.1860.10">
    <property type="entry name" value="tRNA-splicing ligase RtcB"/>
    <property type="match status" value="1"/>
</dbReference>
<evidence type="ECO:0000256" key="8">
    <source>
        <dbReference type="ARBA" id="ARBA00023211"/>
    </source>
</evidence>
<feature type="binding site" evidence="11">
    <location>
        <position position="89"/>
    </location>
    <ligand>
        <name>GMP</name>
        <dbReference type="ChEBI" id="CHEBI:58115"/>
    </ligand>
</feature>
<keyword evidence="5 11" id="KW-0547">Nucleotide-binding</keyword>
<organism evidence="12 13">
    <name type="scientific">Pseudonocardia bannensis</name>
    <dbReference type="NCBI Taxonomy" id="630973"/>
    <lineage>
        <taxon>Bacteria</taxon>
        <taxon>Bacillati</taxon>
        <taxon>Actinomycetota</taxon>
        <taxon>Actinomycetes</taxon>
        <taxon>Pseudonocardiales</taxon>
        <taxon>Pseudonocardiaceae</taxon>
        <taxon>Pseudonocardia</taxon>
    </lineage>
</organism>
<dbReference type="InterPro" id="IPR001233">
    <property type="entry name" value="RtcB"/>
</dbReference>
<dbReference type="GO" id="GO:0170057">
    <property type="term" value="F:RNA ligase (GTP) activity"/>
    <property type="evidence" value="ECO:0007669"/>
    <property type="project" value="UniProtKB-EC"/>
</dbReference>
<evidence type="ECO:0000313" key="12">
    <source>
        <dbReference type="EMBL" id="NMH91213.1"/>
    </source>
</evidence>
<evidence type="ECO:0000256" key="7">
    <source>
        <dbReference type="ARBA" id="ARBA00023134"/>
    </source>
</evidence>
<dbReference type="GO" id="GO:0005525">
    <property type="term" value="F:GTP binding"/>
    <property type="evidence" value="ECO:0007669"/>
    <property type="project" value="UniProtKB-KW"/>
</dbReference>
<dbReference type="SUPFAM" id="SSF103365">
    <property type="entry name" value="Hypothetical protein PH1602"/>
    <property type="match status" value="1"/>
</dbReference>
<gene>
    <name evidence="12" type="ORF">HF519_06320</name>
</gene>
<dbReference type="Proteomes" id="UP000586918">
    <property type="component" value="Unassembled WGS sequence"/>
</dbReference>
<sequence length="90" mass="9532">MGTASNGLAGTHDGVAFHSACHAATRAITGRKLRHELEEAGIAVRAASQRGLAEEAPFSYKDVDEIVDCREHAGLARRVARLRPLGVVKG</sequence>
<feature type="binding site" evidence="11">
    <location>
        <position position="5"/>
    </location>
    <ligand>
        <name>GMP</name>
        <dbReference type="ChEBI" id="CHEBI:58115"/>
    </ligand>
</feature>
<dbReference type="GO" id="GO:0003972">
    <property type="term" value="F:RNA ligase (ATP) activity"/>
    <property type="evidence" value="ECO:0007669"/>
    <property type="project" value="TreeGrafter"/>
</dbReference>
<comment type="caution">
    <text evidence="12">The sequence shown here is derived from an EMBL/GenBank/DDBJ whole genome shotgun (WGS) entry which is preliminary data.</text>
</comment>
<dbReference type="EC" id="6.5.1.8" evidence="2"/>
<proteinExistence type="predicted"/>
<evidence type="ECO:0000256" key="9">
    <source>
        <dbReference type="ARBA" id="ARBA00047746"/>
    </source>
</evidence>
<dbReference type="GO" id="GO:0046872">
    <property type="term" value="F:metal ion binding"/>
    <property type="evidence" value="ECO:0007669"/>
    <property type="project" value="UniProtKB-KW"/>
</dbReference>
<evidence type="ECO:0000256" key="6">
    <source>
        <dbReference type="ARBA" id="ARBA00022800"/>
    </source>
</evidence>
<dbReference type="PANTHER" id="PTHR11118">
    <property type="entry name" value="RNA-SPLICING LIGASE RTCB HOMOLOG"/>
    <property type="match status" value="1"/>
</dbReference>
<keyword evidence="13" id="KW-1185">Reference proteome</keyword>
<accession>A0A848DF85</accession>
<evidence type="ECO:0000256" key="11">
    <source>
        <dbReference type="PIRSR" id="PIRSR601233-2"/>
    </source>
</evidence>
<dbReference type="GO" id="GO:0042245">
    <property type="term" value="P:RNA repair"/>
    <property type="evidence" value="ECO:0007669"/>
    <property type="project" value="UniProtKB-KW"/>
</dbReference>
<evidence type="ECO:0000256" key="10">
    <source>
        <dbReference type="PIRSR" id="PIRSR601233-1"/>
    </source>
</evidence>
<evidence type="ECO:0000256" key="4">
    <source>
        <dbReference type="ARBA" id="ARBA00022723"/>
    </source>
</evidence>
<evidence type="ECO:0000256" key="1">
    <source>
        <dbReference type="ARBA" id="ARBA00001936"/>
    </source>
</evidence>
<dbReference type="InterPro" id="IPR036025">
    <property type="entry name" value="RtcB-like_sf"/>
</dbReference>